<reference evidence="2" key="1">
    <citation type="journal article" date="2023" name="Front. Plant Sci.">
        <title>Chromosomal-level genome assembly of Melastoma candidum provides insights into trichome evolution.</title>
        <authorList>
            <person name="Zhong Y."/>
            <person name="Wu W."/>
            <person name="Sun C."/>
            <person name="Zou P."/>
            <person name="Liu Y."/>
            <person name="Dai S."/>
            <person name="Zhou R."/>
        </authorList>
    </citation>
    <scope>NUCLEOTIDE SEQUENCE [LARGE SCALE GENOMIC DNA]</scope>
</reference>
<evidence type="ECO:0000313" key="1">
    <source>
        <dbReference type="EMBL" id="KAI4379330.1"/>
    </source>
</evidence>
<name>A0ACB9RKB0_9MYRT</name>
<sequence>MEVGNDGSGRSGGAVAGSVWERRMRSDEVKGGIKVFGIVEGVNDGGEDLGVKVKRAGNSEKESSATVRKSRRTWRNRDEPGKGTGLHPVKEFFVFDEVGEGDKLNRTAAVDDEACKELGVCHVGRVKTGSGLKVQQKLPEFGNGGNDDDGDEFFDDEGLEGGDGFNDGNEEVDLGKSNGSTEEIRRSTRTEQKRTRKVVSGDKKVNNHFTYDDGEPKSIHVRKGTPPIGSGVHKECRKQDSSGLDCVLGNDGCLADVRIVWQSLVDLVMWRDAIQTAFVFGLGTLVVILSSFTGNFDISFISLVSHLGFFALATVFVCKSVFSRLDLEATAHAVQEEEALNFTRLVLPYINTFLSKFRALSSGDPAITMKLAILLFVIARWVDYLSVGVILKLGFIGAFTVPKLCSKYSKQIQGHGKSWIRRMEDAWDSWSHKRAVGFVAFLILWNFSSAISRVCLVFLVYLALRYHEHSSARHPSGNSHRGSPVVTGGKGT</sequence>
<protein>
    <submittedName>
        <fullName evidence="1">Uncharacterized protein</fullName>
    </submittedName>
</protein>
<accession>A0ACB9RKB0</accession>
<proteinExistence type="predicted"/>
<comment type="caution">
    <text evidence="1">The sequence shown here is derived from an EMBL/GenBank/DDBJ whole genome shotgun (WGS) entry which is preliminary data.</text>
</comment>
<keyword evidence="2" id="KW-1185">Reference proteome</keyword>
<dbReference type="EMBL" id="CM042882">
    <property type="protein sequence ID" value="KAI4379330.1"/>
    <property type="molecule type" value="Genomic_DNA"/>
</dbReference>
<evidence type="ECO:0000313" key="2">
    <source>
        <dbReference type="Proteomes" id="UP001057402"/>
    </source>
</evidence>
<organism evidence="1 2">
    <name type="scientific">Melastoma candidum</name>
    <dbReference type="NCBI Taxonomy" id="119954"/>
    <lineage>
        <taxon>Eukaryota</taxon>
        <taxon>Viridiplantae</taxon>
        <taxon>Streptophyta</taxon>
        <taxon>Embryophyta</taxon>
        <taxon>Tracheophyta</taxon>
        <taxon>Spermatophyta</taxon>
        <taxon>Magnoliopsida</taxon>
        <taxon>eudicotyledons</taxon>
        <taxon>Gunneridae</taxon>
        <taxon>Pentapetalae</taxon>
        <taxon>rosids</taxon>
        <taxon>malvids</taxon>
        <taxon>Myrtales</taxon>
        <taxon>Melastomataceae</taxon>
        <taxon>Melastomatoideae</taxon>
        <taxon>Melastomateae</taxon>
        <taxon>Melastoma</taxon>
    </lineage>
</organism>
<dbReference type="Proteomes" id="UP001057402">
    <property type="component" value="Chromosome 3"/>
</dbReference>
<gene>
    <name evidence="1" type="ORF">MLD38_005644</name>
</gene>